<dbReference type="InterPro" id="IPR045851">
    <property type="entry name" value="AMP-bd_C_sf"/>
</dbReference>
<evidence type="ECO:0000313" key="6">
    <source>
        <dbReference type="Proteomes" id="UP000034032"/>
    </source>
</evidence>
<gene>
    <name evidence="5" type="ORF">UW79_C0023G0004</name>
</gene>
<dbReference type="EMBL" id="LCJR01000023">
    <property type="protein sequence ID" value="KKT81231.1"/>
    <property type="molecule type" value="Genomic_DNA"/>
</dbReference>
<proteinExistence type="inferred from homology"/>
<dbReference type="InterPro" id="IPR025110">
    <property type="entry name" value="AMP-bd_C"/>
</dbReference>
<evidence type="ECO:0000259" key="3">
    <source>
        <dbReference type="Pfam" id="PF00501"/>
    </source>
</evidence>
<protein>
    <submittedName>
        <fullName evidence="5">Long-chain-fatty-acid-CoA ligase</fullName>
    </submittedName>
</protein>
<dbReference type="Gene3D" id="3.30.300.30">
    <property type="match status" value="1"/>
</dbReference>
<dbReference type="AlphaFoldDB" id="A0A0G1KBV5"/>
<dbReference type="Proteomes" id="UP000034032">
    <property type="component" value="Unassembled WGS sequence"/>
</dbReference>
<name>A0A0G1KBV5_9BACT</name>
<evidence type="ECO:0000256" key="2">
    <source>
        <dbReference type="ARBA" id="ARBA00022598"/>
    </source>
</evidence>
<dbReference type="Gene3D" id="3.40.50.12780">
    <property type="entry name" value="N-terminal domain of ligase-like"/>
    <property type="match status" value="1"/>
</dbReference>
<comment type="similarity">
    <text evidence="1">Belongs to the ATP-dependent AMP-binding enzyme family.</text>
</comment>
<dbReference type="InterPro" id="IPR000873">
    <property type="entry name" value="AMP-dep_synth/lig_dom"/>
</dbReference>
<keyword evidence="2 5" id="KW-0436">Ligase</keyword>
<dbReference type="PANTHER" id="PTHR24096">
    <property type="entry name" value="LONG-CHAIN-FATTY-ACID--COA LIGASE"/>
    <property type="match status" value="1"/>
</dbReference>
<sequence>MAHRWLKEENIGSIPDLLDSMTEKMGKKTALIYMGRRMSYSDLSANVRKIALFVRQHTKAGDRVALLMPNIPQFAFCYYGILSAGRIAVPINFMSIAADLKTKNINDIKITPEILGQIKDAHPVLIFAADFFYPVLIQAGLDNSCPVILTSPGEYLPWYLKPLYALKSRKEGRHIGRRVHGVLWFKKIFTDFPEGLLLERYDPDSIAQLQYTGGTTGGNPKGAILTHRNLVSNLLQAREHFGDLFVDGEEVVMGALPFFHIYGMTTCLNMAILSLGAQLVLMPVFDPKTAIKYIGKYGVSVFPGVNLMYKKMLDHEKAFKSANLKSLKLCISGAGPIDKGICDKFRELTGSVVIVEGYGLSETSPVISVTRSEDLNQDRPSGFIGKPLPGTTVRIVGENGEILGPGLVGEIVVSGPQVMSGYYKKDNETKLVLDGGWFRTGDAGYLDADGYLYFTDRIKDVIKVLGENIYASDIEKRMMGLPLVAEAVVVGIPDIKSGETPVALVVLIEECEDNLKKRAEELIMKSISGNQDWPKLQRPTMVMAVDSLEEFKNPIGKILKRKIREHLNFQKLR</sequence>
<organism evidence="5 6">
    <name type="scientific">Candidatus Yanofskybacteria bacterium GW2011_GWA2_44_9</name>
    <dbReference type="NCBI Taxonomy" id="1619025"/>
    <lineage>
        <taxon>Bacteria</taxon>
        <taxon>Candidatus Yanofskyibacteriota</taxon>
    </lineage>
</organism>
<evidence type="ECO:0000259" key="4">
    <source>
        <dbReference type="Pfam" id="PF13193"/>
    </source>
</evidence>
<feature type="domain" description="AMP-binding enzyme C-terminal" evidence="4">
    <location>
        <begin position="474"/>
        <end position="549"/>
    </location>
</feature>
<dbReference type="GO" id="GO:0016405">
    <property type="term" value="F:CoA-ligase activity"/>
    <property type="evidence" value="ECO:0007669"/>
    <property type="project" value="TreeGrafter"/>
</dbReference>
<evidence type="ECO:0000256" key="1">
    <source>
        <dbReference type="ARBA" id="ARBA00006432"/>
    </source>
</evidence>
<dbReference type="SUPFAM" id="SSF56801">
    <property type="entry name" value="Acetyl-CoA synthetase-like"/>
    <property type="match status" value="1"/>
</dbReference>
<dbReference type="Pfam" id="PF00501">
    <property type="entry name" value="AMP-binding"/>
    <property type="match status" value="1"/>
</dbReference>
<evidence type="ECO:0000313" key="5">
    <source>
        <dbReference type="EMBL" id="KKT81231.1"/>
    </source>
</evidence>
<accession>A0A0G1KBV5</accession>
<dbReference type="PATRIC" id="fig|1619025.3.peg.823"/>
<dbReference type="InterPro" id="IPR042099">
    <property type="entry name" value="ANL_N_sf"/>
</dbReference>
<dbReference type="Pfam" id="PF13193">
    <property type="entry name" value="AMP-binding_C"/>
    <property type="match status" value="1"/>
</dbReference>
<comment type="caution">
    <text evidence="5">The sequence shown here is derived from an EMBL/GenBank/DDBJ whole genome shotgun (WGS) entry which is preliminary data.</text>
</comment>
<feature type="domain" description="AMP-dependent synthetase/ligase" evidence="3">
    <location>
        <begin position="23"/>
        <end position="423"/>
    </location>
</feature>
<dbReference type="PANTHER" id="PTHR24096:SF149">
    <property type="entry name" value="AMP-BINDING DOMAIN-CONTAINING PROTEIN-RELATED"/>
    <property type="match status" value="1"/>
</dbReference>
<reference evidence="5 6" key="1">
    <citation type="journal article" date="2015" name="Nature">
        <title>rRNA introns, odd ribosomes, and small enigmatic genomes across a large radiation of phyla.</title>
        <authorList>
            <person name="Brown C.T."/>
            <person name="Hug L.A."/>
            <person name="Thomas B.C."/>
            <person name="Sharon I."/>
            <person name="Castelle C.J."/>
            <person name="Singh A."/>
            <person name="Wilkins M.J."/>
            <person name="Williams K.H."/>
            <person name="Banfield J.F."/>
        </authorList>
    </citation>
    <scope>NUCLEOTIDE SEQUENCE [LARGE SCALE GENOMIC DNA]</scope>
</reference>